<sequence>MPSTKDAWHRLKWLTARVAASLLAISLSSCSLLRPEFSEMSATYGEVVEKYQVNNILVNIVRASQQRPLSFLDIPTVIGSGSVTVSAALLSKGLADGGLAAGLSTGNSFSFTQASLDNSSFMSGFLSQIPVEAVHYFSADHIPKEILLTLVVDSIEIIDTKGRKEIFLNNPTLPNYAEFQKHLYHLIRWDITTEQIEEEVAIGIPMRREEIEKSITHNLAAVKNLKLRAKKVSSLDQNLYQLTQVKKVTRLCINKDRFSNYQLPGVSGEALFCKGSLAKHIETDSSRLPAIKPQDNQKELVIRLRSTRNIFDFLGQLLRVQTQEPPYYVSVPPISKFSELNTSQPNPYSLLIIQKNSTTQQPLYQATADGERYSIPKTHAGYSGIVIDLLSQFITLNKIPGSIPASPSVLVR</sequence>
<comment type="caution">
    <text evidence="1">The sequence shown here is derived from an EMBL/GenBank/DDBJ whole genome shotgun (WGS) entry which is preliminary data.</text>
</comment>
<reference evidence="1" key="1">
    <citation type="submission" date="2021-07" db="EMBL/GenBank/DDBJ databases">
        <title>New genus and species of the family Alcaligenaceae.</title>
        <authorList>
            <person name="Hahn M.W."/>
        </authorList>
    </citation>
    <scope>NUCLEOTIDE SEQUENCE</scope>
    <source>
        <strain evidence="1">LF4-65</strain>
    </source>
</reference>
<evidence type="ECO:0000313" key="2">
    <source>
        <dbReference type="Proteomes" id="UP000739565"/>
    </source>
</evidence>
<protein>
    <submittedName>
        <fullName evidence="1">Uncharacterized protein</fullName>
    </submittedName>
</protein>
<dbReference type="RefSeq" id="WP_259661198.1">
    <property type="nucleotide sequence ID" value="NZ_JAHXRI010000007.1"/>
</dbReference>
<dbReference type="EMBL" id="JAHXRI010000007">
    <property type="protein sequence ID" value="MBZ1350789.1"/>
    <property type="molecule type" value="Genomic_DNA"/>
</dbReference>
<dbReference type="PROSITE" id="PS51257">
    <property type="entry name" value="PROKAR_LIPOPROTEIN"/>
    <property type="match status" value="1"/>
</dbReference>
<dbReference type="AlphaFoldDB" id="A0A953NBV1"/>
<accession>A0A953NBV1</accession>
<evidence type="ECO:0000313" key="1">
    <source>
        <dbReference type="EMBL" id="MBZ1350789.1"/>
    </source>
</evidence>
<proteinExistence type="predicted"/>
<gene>
    <name evidence="1" type="ORF">KZZ10_09040</name>
</gene>
<organism evidence="1 2">
    <name type="scientific">Zwartia hollandica</name>
    <dbReference type="NCBI Taxonomy" id="324606"/>
    <lineage>
        <taxon>Bacteria</taxon>
        <taxon>Pseudomonadati</taxon>
        <taxon>Pseudomonadota</taxon>
        <taxon>Betaproteobacteria</taxon>
        <taxon>Burkholderiales</taxon>
        <taxon>Alcaligenaceae</taxon>
        <taxon>Zwartia</taxon>
    </lineage>
</organism>
<keyword evidence="2" id="KW-1185">Reference proteome</keyword>
<dbReference type="Proteomes" id="UP000739565">
    <property type="component" value="Unassembled WGS sequence"/>
</dbReference>
<name>A0A953NBV1_9BURK</name>